<dbReference type="AlphaFoldDB" id="A0A1J8QX51"/>
<dbReference type="Proteomes" id="UP000183567">
    <property type="component" value="Unassembled WGS sequence"/>
</dbReference>
<evidence type="ECO:0000313" key="1">
    <source>
        <dbReference type="EMBL" id="OJA17969.1"/>
    </source>
</evidence>
<dbReference type="OrthoDB" id="244495at2759"/>
<proteinExistence type="predicted"/>
<reference evidence="1 2" key="1">
    <citation type="submission" date="2016-03" db="EMBL/GenBank/DDBJ databases">
        <title>Comparative genomics of the ectomycorrhizal sister species Rhizopogon vinicolor and Rhizopogon vesiculosus (Basidiomycota: Boletales) reveals a divergence of the mating type B locus.</title>
        <authorList>
            <person name="Mujic A.B."/>
            <person name="Kuo A."/>
            <person name="Tritt A."/>
            <person name="Lipzen A."/>
            <person name="Chen C."/>
            <person name="Johnson J."/>
            <person name="Sharma A."/>
            <person name="Barry K."/>
            <person name="Grigoriev I.V."/>
            <person name="Spatafora J.W."/>
        </authorList>
    </citation>
    <scope>NUCLEOTIDE SEQUENCE [LARGE SCALE GENOMIC DNA]</scope>
    <source>
        <strain evidence="1 2">AM-OR11-056</strain>
    </source>
</reference>
<dbReference type="EMBL" id="LVVM01001717">
    <property type="protein sequence ID" value="OJA17969.1"/>
    <property type="molecule type" value="Genomic_DNA"/>
</dbReference>
<gene>
    <name evidence="1" type="ORF">AZE42_14088</name>
</gene>
<keyword evidence="2" id="KW-1185">Reference proteome</keyword>
<sequence>MLASKVICGDTYSNKSWSIHCPGVGVEHAALLPGPSSVKDHASSTTLSSVCSVNSALYSIP</sequence>
<protein>
    <submittedName>
        <fullName evidence="1">Uncharacterized protein</fullName>
    </submittedName>
</protein>
<accession>A0A1J8QX51</accession>
<organism evidence="1 2">
    <name type="scientific">Rhizopogon vesiculosus</name>
    <dbReference type="NCBI Taxonomy" id="180088"/>
    <lineage>
        <taxon>Eukaryota</taxon>
        <taxon>Fungi</taxon>
        <taxon>Dikarya</taxon>
        <taxon>Basidiomycota</taxon>
        <taxon>Agaricomycotina</taxon>
        <taxon>Agaricomycetes</taxon>
        <taxon>Agaricomycetidae</taxon>
        <taxon>Boletales</taxon>
        <taxon>Suillineae</taxon>
        <taxon>Rhizopogonaceae</taxon>
        <taxon>Rhizopogon</taxon>
    </lineage>
</organism>
<evidence type="ECO:0000313" key="2">
    <source>
        <dbReference type="Proteomes" id="UP000183567"/>
    </source>
</evidence>
<name>A0A1J8QX51_9AGAM</name>
<comment type="caution">
    <text evidence="1">The sequence shown here is derived from an EMBL/GenBank/DDBJ whole genome shotgun (WGS) entry which is preliminary data.</text>
</comment>